<dbReference type="STRING" id="1051891.A0A0C3MDS0"/>
<sequence>MAQHTLHIVFVPSISFTHCRQMVPFIANLIRRSPHLTITVLAWNDSLPDFRDGAKRANLQLDDSLQLRLIGIVKSAGADAQPLEEYHSFAEALKQAYRTILDGGSLICCDSDQAYAFDSLPRPSLVIGAMFIPDFAQTVKDLSKDVKDPSKDVKFLVFVPSTASGFIRPFGPKELGGLGSWEDDTNKGIESGDLQRRTPEAAARVLEYRFSGSSFPSPDEVPMYDYELYPQDVAPASIVQWLWQETNQVTVTADGVILVTTSAFEPKTTTTLRDWYSNQLHKRLFLIGPQVYPDQLGTTTYDEAPAPVRPGSTAIVLNFLRNQAPGSVWFISFGTTYFPYNCLDYFRTVIKTLLGLDIPILLTWGWSDTVPKGAISPELEMEMRVNNKGLIVDWIHQQDEILRHPSIGVFLSHGGLNSMWEALLAGVLCVYWPFAVDQPLNAAYLTTKVRTGPGARPPQRGGSVSGTTEAVEAEIKQIAEDINGEVGERKRHNLAALREKILTELKEGGDSYEAIDRLIAYASSDD</sequence>
<evidence type="ECO:0000256" key="1">
    <source>
        <dbReference type="ARBA" id="ARBA00022679"/>
    </source>
</evidence>
<protein>
    <submittedName>
        <fullName evidence="2">Glycosyltransferase family 1 protein</fullName>
    </submittedName>
</protein>
<keyword evidence="3" id="KW-1185">Reference proteome</keyword>
<dbReference type="Gene3D" id="3.40.50.2000">
    <property type="entry name" value="Glycogen Phosphorylase B"/>
    <property type="match status" value="2"/>
</dbReference>
<reference evidence="3" key="2">
    <citation type="submission" date="2015-01" db="EMBL/GenBank/DDBJ databases">
        <title>Evolutionary Origins and Diversification of the Mycorrhizal Mutualists.</title>
        <authorList>
            <consortium name="DOE Joint Genome Institute"/>
            <consortium name="Mycorrhizal Genomics Consortium"/>
            <person name="Kohler A."/>
            <person name="Kuo A."/>
            <person name="Nagy L.G."/>
            <person name="Floudas D."/>
            <person name="Copeland A."/>
            <person name="Barry K.W."/>
            <person name="Cichocki N."/>
            <person name="Veneault-Fourrey C."/>
            <person name="LaButti K."/>
            <person name="Lindquist E.A."/>
            <person name="Lipzen A."/>
            <person name="Lundell T."/>
            <person name="Morin E."/>
            <person name="Murat C."/>
            <person name="Riley R."/>
            <person name="Ohm R."/>
            <person name="Sun H."/>
            <person name="Tunlid A."/>
            <person name="Henrissat B."/>
            <person name="Grigoriev I.V."/>
            <person name="Hibbett D.S."/>
            <person name="Martin F."/>
        </authorList>
    </citation>
    <scope>NUCLEOTIDE SEQUENCE [LARGE SCALE GENOMIC DNA]</scope>
    <source>
        <strain evidence="3">MUT 4182</strain>
    </source>
</reference>
<dbReference type="InterPro" id="IPR002213">
    <property type="entry name" value="UDP_glucos_trans"/>
</dbReference>
<dbReference type="OrthoDB" id="5835829at2759"/>
<organism evidence="2 3">
    <name type="scientific">Tulasnella calospora MUT 4182</name>
    <dbReference type="NCBI Taxonomy" id="1051891"/>
    <lineage>
        <taxon>Eukaryota</taxon>
        <taxon>Fungi</taxon>
        <taxon>Dikarya</taxon>
        <taxon>Basidiomycota</taxon>
        <taxon>Agaricomycotina</taxon>
        <taxon>Agaricomycetes</taxon>
        <taxon>Cantharellales</taxon>
        <taxon>Tulasnellaceae</taxon>
        <taxon>Tulasnella</taxon>
    </lineage>
</organism>
<name>A0A0C3MDS0_9AGAM</name>
<reference evidence="2 3" key="1">
    <citation type="submission" date="2014-04" db="EMBL/GenBank/DDBJ databases">
        <authorList>
            <consortium name="DOE Joint Genome Institute"/>
            <person name="Kuo A."/>
            <person name="Girlanda M."/>
            <person name="Perotto S."/>
            <person name="Kohler A."/>
            <person name="Nagy L.G."/>
            <person name="Floudas D."/>
            <person name="Copeland A."/>
            <person name="Barry K.W."/>
            <person name="Cichocki N."/>
            <person name="Veneault-Fourrey C."/>
            <person name="LaButti K."/>
            <person name="Lindquist E.A."/>
            <person name="Lipzen A."/>
            <person name="Lundell T."/>
            <person name="Morin E."/>
            <person name="Murat C."/>
            <person name="Sun H."/>
            <person name="Tunlid A."/>
            <person name="Henrissat B."/>
            <person name="Grigoriev I.V."/>
            <person name="Hibbett D.S."/>
            <person name="Martin F."/>
            <person name="Nordberg H.P."/>
            <person name="Cantor M.N."/>
            <person name="Hua S.X."/>
        </authorList>
    </citation>
    <scope>NUCLEOTIDE SEQUENCE [LARGE SCALE GENOMIC DNA]</scope>
    <source>
        <strain evidence="2 3">MUT 4182</strain>
    </source>
</reference>
<evidence type="ECO:0000313" key="2">
    <source>
        <dbReference type="EMBL" id="KIO31897.1"/>
    </source>
</evidence>
<proteinExistence type="predicted"/>
<dbReference type="PANTHER" id="PTHR48045:SF31">
    <property type="entry name" value="UDP-GLYCOSYLTRANSFERASE 76B1-LIKE"/>
    <property type="match status" value="1"/>
</dbReference>
<dbReference type="PANTHER" id="PTHR48045">
    <property type="entry name" value="UDP-GLYCOSYLTRANSFERASE 72B1"/>
    <property type="match status" value="1"/>
</dbReference>
<dbReference type="GO" id="GO:0008194">
    <property type="term" value="F:UDP-glycosyltransferase activity"/>
    <property type="evidence" value="ECO:0007669"/>
    <property type="project" value="InterPro"/>
</dbReference>
<gene>
    <name evidence="2" type="ORF">M407DRAFT_4797</name>
</gene>
<dbReference type="Pfam" id="PF00201">
    <property type="entry name" value="UDPGT"/>
    <property type="match status" value="1"/>
</dbReference>
<dbReference type="AlphaFoldDB" id="A0A0C3MDS0"/>
<dbReference type="SUPFAM" id="SSF53756">
    <property type="entry name" value="UDP-Glycosyltransferase/glycogen phosphorylase"/>
    <property type="match status" value="1"/>
</dbReference>
<evidence type="ECO:0000313" key="3">
    <source>
        <dbReference type="Proteomes" id="UP000054248"/>
    </source>
</evidence>
<accession>A0A0C3MDS0</accession>
<dbReference type="EMBL" id="KN822959">
    <property type="protein sequence ID" value="KIO31897.1"/>
    <property type="molecule type" value="Genomic_DNA"/>
</dbReference>
<keyword evidence="1 2" id="KW-0808">Transferase</keyword>
<dbReference type="HOGENOM" id="CLU_001724_12_1_1"/>
<dbReference type="Proteomes" id="UP000054248">
    <property type="component" value="Unassembled WGS sequence"/>
</dbReference>